<evidence type="ECO:0000313" key="6">
    <source>
        <dbReference type="Proteomes" id="UP001321473"/>
    </source>
</evidence>
<sequence>MLFQRDLHNRFTRSLEKVDNACTEEDYAVVTGDDGNDDDDKISTAAVEPVDELAYEKISRTLTHIFAKVYILRPEIEQIRRPVGSRPNQSRSCRDLWLAHPDSTDGWYWVDPNWGVPDDAVRVFCGMRAGGETSVLADGVTDSARLSCNASSWFSRQKGGFRLRYRTVGDVQLRFLSLLSTGEYRNFTFVCNNVNAWYSQRTKDHARALRFRGRNEAQMSFAKDSPTVPVDDCQVGTLAADFKTLLPWMPLQGAVLFRKCDEAKRNAAVSIRVHISGGFCLQ</sequence>
<keyword evidence="6" id="KW-1185">Reference proteome</keyword>
<gene>
    <name evidence="5" type="ORF">V5799_012747</name>
</gene>
<reference evidence="5 6" key="1">
    <citation type="journal article" date="2023" name="Arcadia Sci">
        <title>De novo assembly of a long-read Amblyomma americanum tick genome.</title>
        <authorList>
            <person name="Chou S."/>
            <person name="Poskanzer K.E."/>
            <person name="Rollins M."/>
            <person name="Thuy-Boun P.S."/>
        </authorList>
    </citation>
    <scope>NUCLEOTIDE SEQUENCE [LARGE SCALE GENOMIC DNA]</scope>
    <source>
        <strain evidence="5">F_SG_1</strain>
        <tissue evidence="5">Salivary glands</tissue>
    </source>
</reference>
<name>A0AAQ4E800_AMBAM</name>
<comment type="caution">
    <text evidence="5">The sequence shown here is derived from an EMBL/GenBank/DDBJ whole genome shotgun (WGS) entry which is preliminary data.</text>
</comment>
<evidence type="ECO:0000256" key="3">
    <source>
        <dbReference type="ARBA" id="ARBA00023119"/>
    </source>
</evidence>
<dbReference type="GO" id="GO:0005201">
    <property type="term" value="F:extracellular matrix structural constituent"/>
    <property type="evidence" value="ECO:0007669"/>
    <property type="project" value="InterPro"/>
</dbReference>
<evidence type="ECO:0000313" key="5">
    <source>
        <dbReference type="EMBL" id="KAK8770788.1"/>
    </source>
</evidence>
<dbReference type="EMBL" id="JARKHS020020566">
    <property type="protein sequence ID" value="KAK8770788.1"/>
    <property type="molecule type" value="Genomic_DNA"/>
</dbReference>
<accession>A0AAQ4E800</accession>
<proteinExistence type="predicted"/>
<protein>
    <recommendedName>
        <fullName evidence="4">Fibrillar collagen NC1 domain-containing protein</fullName>
    </recommendedName>
</protein>
<evidence type="ECO:0000256" key="1">
    <source>
        <dbReference type="ARBA" id="ARBA00004613"/>
    </source>
</evidence>
<dbReference type="Pfam" id="PF01410">
    <property type="entry name" value="COLFI"/>
    <property type="match status" value="1"/>
</dbReference>
<dbReference type="PROSITE" id="PS51461">
    <property type="entry name" value="NC1_FIB"/>
    <property type="match status" value="1"/>
</dbReference>
<dbReference type="Proteomes" id="UP001321473">
    <property type="component" value="Unassembled WGS sequence"/>
</dbReference>
<keyword evidence="3" id="KW-0176">Collagen</keyword>
<keyword evidence="2" id="KW-0964">Secreted</keyword>
<dbReference type="SMART" id="SM00038">
    <property type="entry name" value="COLFI"/>
    <property type="match status" value="1"/>
</dbReference>
<dbReference type="GO" id="GO:0005576">
    <property type="term" value="C:extracellular region"/>
    <property type="evidence" value="ECO:0007669"/>
    <property type="project" value="UniProtKB-SubCell"/>
</dbReference>
<organism evidence="5 6">
    <name type="scientific">Amblyomma americanum</name>
    <name type="common">Lone star tick</name>
    <dbReference type="NCBI Taxonomy" id="6943"/>
    <lineage>
        <taxon>Eukaryota</taxon>
        <taxon>Metazoa</taxon>
        <taxon>Ecdysozoa</taxon>
        <taxon>Arthropoda</taxon>
        <taxon>Chelicerata</taxon>
        <taxon>Arachnida</taxon>
        <taxon>Acari</taxon>
        <taxon>Parasitiformes</taxon>
        <taxon>Ixodida</taxon>
        <taxon>Ixodoidea</taxon>
        <taxon>Ixodidae</taxon>
        <taxon>Amblyomminae</taxon>
        <taxon>Amblyomma</taxon>
    </lineage>
</organism>
<dbReference type="Gene3D" id="2.60.120.1000">
    <property type="match status" value="1"/>
</dbReference>
<evidence type="ECO:0000256" key="2">
    <source>
        <dbReference type="ARBA" id="ARBA00022525"/>
    </source>
</evidence>
<feature type="domain" description="Fibrillar collagen NC1" evidence="4">
    <location>
        <begin position="63"/>
        <end position="282"/>
    </location>
</feature>
<evidence type="ECO:0000259" key="4">
    <source>
        <dbReference type="PROSITE" id="PS51461"/>
    </source>
</evidence>
<dbReference type="GO" id="GO:0005581">
    <property type="term" value="C:collagen trimer"/>
    <property type="evidence" value="ECO:0007669"/>
    <property type="project" value="UniProtKB-KW"/>
</dbReference>
<comment type="subcellular location">
    <subcellularLocation>
        <location evidence="1">Secreted</location>
    </subcellularLocation>
</comment>
<dbReference type="InterPro" id="IPR000885">
    <property type="entry name" value="Fib_collagen_C"/>
</dbReference>
<dbReference type="AlphaFoldDB" id="A0AAQ4E800"/>